<keyword evidence="3" id="KW-1185">Reference proteome</keyword>
<proteinExistence type="predicted"/>
<evidence type="ECO:0000313" key="2">
    <source>
        <dbReference type="EMBL" id="WHY89110.1"/>
    </source>
</evidence>
<dbReference type="KEGG" id="nnv:QNH39_21610"/>
<protein>
    <submittedName>
        <fullName evidence="2">Glycosyltransferase</fullName>
        <ecNumber evidence="2">2.4.-.-</ecNumber>
    </submittedName>
</protein>
<dbReference type="SUPFAM" id="SSF53756">
    <property type="entry name" value="UDP-Glycosyltransferase/glycogen phosphorylase"/>
    <property type="match status" value="1"/>
</dbReference>
<dbReference type="Proteomes" id="UP001178288">
    <property type="component" value="Chromosome"/>
</dbReference>
<dbReference type="AlphaFoldDB" id="A0AA95MVY4"/>
<dbReference type="PANTHER" id="PTHR12526">
    <property type="entry name" value="GLYCOSYLTRANSFERASE"/>
    <property type="match status" value="1"/>
</dbReference>
<reference evidence="2" key="1">
    <citation type="submission" date="2023-05" db="EMBL/GenBank/DDBJ databases">
        <title>Comparative genomics of Bacillaceae isolates and their secondary metabolite potential.</title>
        <authorList>
            <person name="Song L."/>
            <person name="Nielsen L.J."/>
            <person name="Mohite O."/>
            <person name="Xu X."/>
            <person name="Weber T."/>
            <person name="Kovacs A.T."/>
        </authorList>
    </citation>
    <scope>NUCLEOTIDE SEQUENCE</scope>
    <source>
        <strain evidence="2">XLM17</strain>
    </source>
</reference>
<dbReference type="RefSeq" id="WP_235845566.1">
    <property type="nucleotide sequence ID" value="NZ_CP126114.1"/>
</dbReference>
<sequence>MLFMLSSMNIGGVEKSFLSLLTEIPKEKYDITLLLLEKKGGFLEYIPDWVKVEEASWFHSVKPVIMQPPQQTIKDYVKNKQYLKVPGFIFSYYISKYLNNRHFYYKQIFKSIPPHENTYDVAISYQGSTDIIDYYIAHKVKAPKKISWVHFDISKHQVNKRLYTKLYKRFNQIYVVSKEAKRRLIEQIPTAKIKAETFMNIVPANLINEMAKETIKFDETYKGIKIVTVGRLSKEKGQDMAIKVLSRLRKAGYDVRWYCIGDGNNRKEYERLIRDYGLKNDFWLLGSTPNPYPFISNADIYVQTSRHEGYCLTLAEAKCLLKPIITTNFTGAYEQVKDGYNGFIVDCSEDELYKKLKYLIENPLQRKIFIENLKTNDVNSTFKTQKLSI</sequence>
<dbReference type="Pfam" id="PF00534">
    <property type="entry name" value="Glycos_transf_1"/>
    <property type="match status" value="1"/>
</dbReference>
<dbReference type="Gene3D" id="3.40.50.2000">
    <property type="entry name" value="Glycogen Phosphorylase B"/>
    <property type="match status" value="2"/>
</dbReference>
<dbReference type="EC" id="2.4.-.-" evidence="2"/>
<dbReference type="InterPro" id="IPR001296">
    <property type="entry name" value="Glyco_trans_1"/>
</dbReference>
<accession>A0AA95MVY4</accession>
<evidence type="ECO:0000313" key="3">
    <source>
        <dbReference type="Proteomes" id="UP001178288"/>
    </source>
</evidence>
<dbReference type="CDD" id="cd03811">
    <property type="entry name" value="GT4_GT28_WabH-like"/>
    <property type="match status" value="1"/>
</dbReference>
<gene>
    <name evidence="2" type="ORF">QNH39_21610</name>
</gene>
<keyword evidence="2" id="KW-0808">Transferase</keyword>
<evidence type="ECO:0000259" key="1">
    <source>
        <dbReference type="Pfam" id="PF00534"/>
    </source>
</evidence>
<dbReference type="PANTHER" id="PTHR12526:SF630">
    <property type="entry name" value="GLYCOSYLTRANSFERASE"/>
    <property type="match status" value="1"/>
</dbReference>
<keyword evidence="2" id="KW-0328">Glycosyltransferase</keyword>
<name>A0AA95MVY4_9BACI</name>
<feature type="domain" description="Glycosyl transferase family 1" evidence="1">
    <location>
        <begin position="222"/>
        <end position="374"/>
    </location>
</feature>
<dbReference type="GO" id="GO:0016757">
    <property type="term" value="F:glycosyltransferase activity"/>
    <property type="evidence" value="ECO:0007669"/>
    <property type="project" value="UniProtKB-KW"/>
</dbReference>
<organism evidence="2 3">
    <name type="scientific">Neobacillus novalis</name>
    <dbReference type="NCBI Taxonomy" id="220687"/>
    <lineage>
        <taxon>Bacteria</taxon>
        <taxon>Bacillati</taxon>
        <taxon>Bacillota</taxon>
        <taxon>Bacilli</taxon>
        <taxon>Bacillales</taxon>
        <taxon>Bacillaceae</taxon>
        <taxon>Neobacillus</taxon>
    </lineage>
</organism>
<dbReference type="EMBL" id="CP126114">
    <property type="protein sequence ID" value="WHY89110.1"/>
    <property type="molecule type" value="Genomic_DNA"/>
</dbReference>